<evidence type="ECO:0000256" key="7">
    <source>
        <dbReference type="PIRSR" id="PIRSR000350-2"/>
    </source>
</evidence>
<dbReference type="InterPro" id="IPR023753">
    <property type="entry name" value="FAD/NAD-binding_dom"/>
</dbReference>
<dbReference type="Gene3D" id="3.50.50.60">
    <property type="entry name" value="FAD/NAD(P)-binding domain"/>
    <property type="match status" value="2"/>
</dbReference>
<dbReference type="NCBIfam" id="NF004776">
    <property type="entry name" value="PRK06116.1"/>
    <property type="match status" value="1"/>
</dbReference>
<reference evidence="13 14" key="1">
    <citation type="submission" date="2017-01" db="EMBL/GenBank/DDBJ databases">
        <authorList>
            <person name="Mah S.A."/>
            <person name="Swanson W.J."/>
            <person name="Moy G.W."/>
            <person name="Vacquier V.D."/>
        </authorList>
    </citation>
    <scope>NUCLEOTIDE SEQUENCE [LARGE SCALE GENOMIC DNA]</scope>
    <source>
        <strain evidence="13 14">M9</strain>
    </source>
</reference>
<feature type="disulfide bond" description="Redox-active" evidence="9">
    <location>
        <begin position="42"/>
        <end position="47"/>
    </location>
</feature>
<evidence type="ECO:0000313" key="14">
    <source>
        <dbReference type="Proteomes" id="UP000223759"/>
    </source>
</evidence>
<evidence type="ECO:0000259" key="12">
    <source>
        <dbReference type="Pfam" id="PF07992"/>
    </source>
</evidence>
<dbReference type="PANTHER" id="PTHR42737:SF2">
    <property type="entry name" value="GLUTATHIONE REDUCTASE"/>
    <property type="match status" value="1"/>
</dbReference>
<evidence type="ECO:0000256" key="4">
    <source>
        <dbReference type="ARBA" id="ARBA00023002"/>
    </source>
</evidence>
<feature type="binding site" evidence="8">
    <location>
        <position position="302"/>
    </location>
    <ligand>
        <name>FAD</name>
        <dbReference type="ChEBI" id="CHEBI:57692"/>
    </ligand>
</feature>
<comment type="cofactor">
    <cofactor evidence="8">
        <name>FAD</name>
        <dbReference type="ChEBI" id="CHEBI:57692"/>
    </cofactor>
    <text evidence="8">Binds 1 FAD per subunit.</text>
</comment>
<evidence type="ECO:0000256" key="1">
    <source>
        <dbReference type="ARBA" id="ARBA00007532"/>
    </source>
</evidence>
<dbReference type="GO" id="GO:0050661">
    <property type="term" value="F:NADP binding"/>
    <property type="evidence" value="ECO:0007669"/>
    <property type="project" value="InterPro"/>
</dbReference>
<accession>A0A1R3VWZ1</accession>
<dbReference type="PROSITE" id="PS00076">
    <property type="entry name" value="PYRIDINE_REDOX_1"/>
    <property type="match status" value="1"/>
</dbReference>
<dbReference type="EMBL" id="FTPK01000002">
    <property type="protein sequence ID" value="SIT69482.1"/>
    <property type="molecule type" value="Genomic_DNA"/>
</dbReference>
<dbReference type="GO" id="GO:0005829">
    <property type="term" value="C:cytosol"/>
    <property type="evidence" value="ECO:0007669"/>
    <property type="project" value="TreeGrafter"/>
</dbReference>
<dbReference type="InterPro" id="IPR016156">
    <property type="entry name" value="FAD/NAD-linked_Rdtase_dimer_sf"/>
</dbReference>
<evidence type="ECO:0000256" key="6">
    <source>
        <dbReference type="ARBA" id="ARBA00023284"/>
    </source>
</evidence>
<dbReference type="SUPFAM" id="SSF51905">
    <property type="entry name" value="FAD/NAD(P)-binding domain"/>
    <property type="match status" value="1"/>
</dbReference>
<keyword evidence="8" id="KW-0547">Nucleotide-binding</keyword>
<dbReference type="AlphaFoldDB" id="A0A1R3VWZ1"/>
<feature type="domain" description="FAD/NAD(P)-binding" evidence="12">
    <location>
        <begin position="5"/>
        <end position="317"/>
    </location>
</feature>
<feature type="active site" description="Proton acceptor" evidence="7">
    <location>
        <position position="437"/>
    </location>
</feature>
<dbReference type="Proteomes" id="UP000223759">
    <property type="component" value="Unassembled WGS sequence"/>
</dbReference>
<dbReference type="GO" id="GO:0006749">
    <property type="term" value="P:glutathione metabolic process"/>
    <property type="evidence" value="ECO:0007669"/>
    <property type="project" value="InterPro"/>
</dbReference>
<dbReference type="GO" id="GO:0004362">
    <property type="term" value="F:glutathione-disulfide reductase (NADPH) activity"/>
    <property type="evidence" value="ECO:0007669"/>
    <property type="project" value="InterPro"/>
</dbReference>
<dbReference type="NCBIfam" id="TIGR01421">
    <property type="entry name" value="gluta_reduc_1"/>
    <property type="match status" value="1"/>
</dbReference>
<keyword evidence="8" id="KW-0520">NAD</keyword>
<dbReference type="Pfam" id="PF02852">
    <property type="entry name" value="Pyr_redox_dim"/>
    <property type="match status" value="1"/>
</dbReference>
<dbReference type="PIRSF" id="PIRSF000350">
    <property type="entry name" value="Mercury_reductase_MerA"/>
    <property type="match status" value="1"/>
</dbReference>
<dbReference type="InterPro" id="IPR001100">
    <property type="entry name" value="Pyr_nuc-diS_OxRdtase"/>
</dbReference>
<dbReference type="GO" id="GO:0045454">
    <property type="term" value="P:cell redox homeostasis"/>
    <property type="evidence" value="ECO:0007669"/>
    <property type="project" value="InterPro"/>
</dbReference>
<feature type="binding site" evidence="8">
    <location>
        <position position="261"/>
    </location>
    <ligand>
        <name>NAD(+)</name>
        <dbReference type="ChEBI" id="CHEBI:57540"/>
    </ligand>
</feature>
<dbReference type="InterPro" id="IPR004099">
    <property type="entry name" value="Pyr_nucl-diS_OxRdtase_dimer"/>
</dbReference>
<evidence type="ECO:0000256" key="2">
    <source>
        <dbReference type="ARBA" id="ARBA00022630"/>
    </source>
</evidence>
<proteinExistence type="inferred from homology"/>
<organism evidence="13 14">
    <name type="scientific">Ectothiorhodosinus mongolicus</name>
    <dbReference type="NCBI Taxonomy" id="233100"/>
    <lineage>
        <taxon>Bacteria</taxon>
        <taxon>Pseudomonadati</taxon>
        <taxon>Pseudomonadota</taxon>
        <taxon>Gammaproteobacteria</taxon>
        <taxon>Chromatiales</taxon>
        <taxon>Ectothiorhodospiraceae</taxon>
        <taxon>Ectothiorhodosinus</taxon>
    </lineage>
</organism>
<dbReference type="PANTHER" id="PTHR42737">
    <property type="entry name" value="GLUTATHIONE REDUCTASE"/>
    <property type="match status" value="1"/>
</dbReference>
<dbReference type="PRINTS" id="PR00411">
    <property type="entry name" value="PNDRDTASEI"/>
</dbReference>
<evidence type="ECO:0000313" key="13">
    <source>
        <dbReference type="EMBL" id="SIT69482.1"/>
    </source>
</evidence>
<evidence type="ECO:0000256" key="8">
    <source>
        <dbReference type="PIRSR" id="PIRSR000350-3"/>
    </source>
</evidence>
<keyword evidence="2 10" id="KW-0285">Flavoprotein</keyword>
<keyword evidence="5" id="KW-1015">Disulfide bond</keyword>
<sequence>MAEHYDLLTIGAGSGGLSVAERAAQYGAHCAVIESGRLGGTCVNVGCVPKKIMWYAADAAHRLHNAAGFGHKLSYSGLDWLQLVTAREKYIQGINDWYSGYLADAGIDLITGQASFVDKKTIAIGEQKITADHIVIATGGYPALPDIPGAELGISSDGFFALREQPRSVAIVGAGYIAVELACMLNALGSEVTLFMRHKTPLRSFDAMLRETLMQQMQADGIQVTPKTEIGRVLAHPDSVELIDQSKHSQGVFEQLIWAIGRHPASQDLDLQKAGLTADTQGYITTDLYQNTEQKDIYAVGDVTGRAQLTPVAIAAGRRLADRLFGKQPDRHLDYELIPSVVFSHPPIGSVGLTEEAARASHGDAVKVYSSRFTPMQHALAPHPVPTAMKLITLGPEEKVIGLHICGPDADEMLQGFAVAIRMGACKRDLDDTIALHPTSAEELVTMK</sequence>
<name>A0A1R3VWZ1_9GAMM</name>
<dbReference type="FunFam" id="3.50.50.60:FF:000235">
    <property type="entry name" value="Glutathione reductase"/>
    <property type="match status" value="1"/>
</dbReference>
<feature type="domain" description="Pyridine nucleotide-disulphide oxidoreductase dimerisation" evidence="11">
    <location>
        <begin position="338"/>
        <end position="447"/>
    </location>
</feature>
<dbReference type="GO" id="GO:0050660">
    <property type="term" value="F:flavin adenine dinucleotide binding"/>
    <property type="evidence" value="ECO:0007669"/>
    <property type="project" value="InterPro"/>
</dbReference>
<keyword evidence="4 10" id="KW-0560">Oxidoreductase</keyword>
<dbReference type="Pfam" id="PF07992">
    <property type="entry name" value="Pyr_redox_2"/>
    <property type="match status" value="1"/>
</dbReference>
<dbReference type="Gene3D" id="3.30.390.30">
    <property type="match status" value="1"/>
</dbReference>
<dbReference type="InterPro" id="IPR046952">
    <property type="entry name" value="GSHR/TRXR-like"/>
</dbReference>
<dbReference type="STRING" id="233100.SAMN05216526_1094"/>
<evidence type="ECO:0000256" key="9">
    <source>
        <dbReference type="PIRSR" id="PIRSR000350-4"/>
    </source>
</evidence>
<feature type="binding site" evidence="8">
    <location>
        <position position="51"/>
    </location>
    <ligand>
        <name>FAD</name>
        <dbReference type="ChEBI" id="CHEBI:57692"/>
    </ligand>
</feature>
<evidence type="ECO:0000256" key="10">
    <source>
        <dbReference type="RuleBase" id="RU003691"/>
    </source>
</evidence>
<keyword evidence="3 8" id="KW-0274">FAD</keyword>
<dbReference type="OrthoDB" id="9800167at2"/>
<keyword evidence="14" id="KW-1185">Reference proteome</keyword>
<evidence type="ECO:0000256" key="3">
    <source>
        <dbReference type="ARBA" id="ARBA00022827"/>
    </source>
</evidence>
<gene>
    <name evidence="13" type="ORF">SAMN05216526_1094</name>
</gene>
<dbReference type="GO" id="GO:0034599">
    <property type="term" value="P:cellular response to oxidative stress"/>
    <property type="evidence" value="ECO:0007669"/>
    <property type="project" value="TreeGrafter"/>
</dbReference>
<dbReference type="InterPro" id="IPR036188">
    <property type="entry name" value="FAD/NAD-bd_sf"/>
</dbReference>
<keyword evidence="6 10" id="KW-0676">Redox-active center</keyword>
<dbReference type="InterPro" id="IPR006322">
    <property type="entry name" value="Glutathione_Rdtase_euk/bac"/>
</dbReference>
<dbReference type="InterPro" id="IPR012999">
    <property type="entry name" value="Pyr_OxRdtase_I_AS"/>
</dbReference>
<feature type="binding site" evidence="8">
    <location>
        <begin position="173"/>
        <end position="180"/>
    </location>
    <ligand>
        <name>NAD(+)</name>
        <dbReference type="ChEBI" id="CHEBI:57540"/>
    </ligand>
</feature>
<dbReference type="SUPFAM" id="SSF55424">
    <property type="entry name" value="FAD/NAD-linked reductases, dimerisation (C-terminal) domain"/>
    <property type="match status" value="1"/>
</dbReference>
<dbReference type="RefSeq" id="WP_076755499.1">
    <property type="nucleotide sequence ID" value="NZ_CP023018.1"/>
</dbReference>
<evidence type="ECO:0000259" key="11">
    <source>
        <dbReference type="Pfam" id="PF02852"/>
    </source>
</evidence>
<evidence type="ECO:0000256" key="5">
    <source>
        <dbReference type="ARBA" id="ARBA00023157"/>
    </source>
</evidence>
<protein>
    <submittedName>
        <fullName evidence="13">NADPH-glutathione reductase</fullName>
    </submittedName>
</protein>
<dbReference type="PRINTS" id="PR00368">
    <property type="entry name" value="FADPNR"/>
</dbReference>
<comment type="similarity">
    <text evidence="1 10">Belongs to the class-I pyridine nucleotide-disulfide oxidoreductase family.</text>
</comment>